<dbReference type="GO" id="GO:0050832">
    <property type="term" value="P:defense response to fungus"/>
    <property type="evidence" value="ECO:0007669"/>
    <property type="project" value="TreeGrafter"/>
</dbReference>
<organism evidence="3 4">
    <name type="scientific">Nepenthes gracilis</name>
    <name type="common">Slender pitcher plant</name>
    <dbReference type="NCBI Taxonomy" id="150966"/>
    <lineage>
        <taxon>Eukaryota</taxon>
        <taxon>Viridiplantae</taxon>
        <taxon>Streptophyta</taxon>
        <taxon>Embryophyta</taxon>
        <taxon>Tracheophyta</taxon>
        <taxon>Spermatophyta</taxon>
        <taxon>Magnoliopsida</taxon>
        <taxon>eudicotyledons</taxon>
        <taxon>Gunneridae</taxon>
        <taxon>Pentapetalae</taxon>
        <taxon>Caryophyllales</taxon>
        <taxon>Nepenthaceae</taxon>
        <taxon>Nepenthes</taxon>
    </lineage>
</organism>
<feature type="domain" description="NPR1/NIM1-like C-terminal" evidence="2">
    <location>
        <begin position="12"/>
        <end position="47"/>
    </location>
</feature>
<dbReference type="GO" id="GO:0005634">
    <property type="term" value="C:nucleus"/>
    <property type="evidence" value="ECO:0007669"/>
    <property type="project" value="TreeGrafter"/>
</dbReference>
<dbReference type="GO" id="GO:0009862">
    <property type="term" value="P:systemic acquired resistance, salicylic acid mediated signaling pathway"/>
    <property type="evidence" value="ECO:0007669"/>
    <property type="project" value="InterPro"/>
</dbReference>
<feature type="signal peptide" evidence="1">
    <location>
        <begin position="1"/>
        <end position="17"/>
    </location>
</feature>
<accession>A0AAD3TLM9</accession>
<dbReference type="InterPro" id="IPR044292">
    <property type="entry name" value="NPR"/>
</dbReference>
<protein>
    <recommendedName>
        <fullName evidence="2">NPR1/NIM1-like C-terminal domain-containing protein</fullName>
    </recommendedName>
</protein>
<dbReference type="InterPro" id="IPR021094">
    <property type="entry name" value="NPR1/NIM1-like_C"/>
</dbReference>
<dbReference type="EMBL" id="BSYO01000039">
    <property type="protein sequence ID" value="GMH31022.1"/>
    <property type="molecule type" value="Genomic_DNA"/>
</dbReference>
<keyword evidence="4" id="KW-1185">Reference proteome</keyword>
<name>A0AAD3TLM9_NEPGR</name>
<dbReference type="GO" id="GO:2000022">
    <property type="term" value="P:regulation of jasmonic acid mediated signaling pathway"/>
    <property type="evidence" value="ECO:0007669"/>
    <property type="project" value="InterPro"/>
</dbReference>
<evidence type="ECO:0000256" key="1">
    <source>
        <dbReference type="SAM" id="SignalP"/>
    </source>
</evidence>
<dbReference type="PANTHER" id="PTHR46475">
    <property type="entry name" value="REGULATORY PROTEIN NPR3"/>
    <property type="match status" value="1"/>
</dbReference>
<sequence length="176" mass="19923">MEGRHQIFLIFSNVAFARLFFPMEANLAMERANVETTHEFVGLSACKGSGTGLREISSWRMAYPIWFTPKGHSRRAANKKMQFKQLREDVQRAFNKDKAVHNSSGCPPISGIVKWRITGSSPPLCDKLLYCRMHHARSPMFPTDLGLNYKVTEIIRGSGWVKPLNLGRTITPTQIS</sequence>
<dbReference type="GO" id="GO:2000031">
    <property type="term" value="P:regulation of salicylic acid mediated signaling pathway"/>
    <property type="evidence" value="ECO:0007669"/>
    <property type="project" value="InterPro"/>
</dbReference>
<comment type="caution">
    <text evidence="3">The sequence shown here is derived from an EMBL/GenBank/DDBJ whole genome shotgun (WGS) entry which is preliminary data.</text>
</comment>
<gene>
    <name evidence="3" type="ORF">Nepgr_032865</name>
</gene>
<dbReference type="Proteomes" id="UP001279734">
    <property type="component" value="Unassembled WGS sequence"/>
</dbReference>
<dbReference type="Pfam" id="PF12313">
    <property type="entry name" value="NPR1_like_C"/>
    <property type="match status" value="1"/>
</dbReference>
<evidence type="ECO:0000313" key="3">
    <source>
        <dbReference type="EMBL" id="GMH31022.1"/>
    </source>
</evidence>
<evidence type="ECO:0000313" key="4">
    <source>
        <dbReference type="Proteomes" id="UP001279734"/>
    </source>
</evidence>
<proteinExistence type="predicted"/>
<feature type="chain" id="PRO_5042027795" description="NPR1/NIM1-like C-terminal domain-containing protein" evidence="1">
    <location>
        <begin position="18"/>
        <end position="176"/>
    </location>
</feature>
<dbReference type="AlphaFoldDB" id="A0AAD3TLM9"/>
<reference evidence="3" key="1">
    <citation type="submission" date="2023-05" db="EMBL/GenBank/DDBJ databases">
        <title>Nepenthes gracilis genome sequencing.</title>
        <authorList>
            <person name="Fukushima K."/>
        </authorList>
    </citation>
    <scope>NUCLEOTIDE SEQUENCE</scope>
    <source>
        <strain evidence="3">SING2019-196</strain>
    </source>
</reference>
<evidence type="ECO:0000259" key="2">
    <source>
        <dbReference type="Pfam" id="PF12313"/>
    </source>
</evidence>
<dbReference type="PANTHER" id="PTHR46475:SF2">
    <property type="entry name" value="REGULATORY PROTEIN NPR3"/>
    <property type="match status" value="1"/>
</dbReference>
<keyword evidence="1" id="KW-0732">Signal</keyword>
<dbReference type="GO" id="GO:0042742">
    <property type="term" value="P:defense response to bacterium"/>
    <property type="evidence" value="ECO:0007669"/>
    <property type="project" value="TreeGrafter"/>
</dbReference>